<gene>
    <name evidence="2" type="ORF">M9458_051262</name>
</gene>
<sequence>MAAMVAAERHLWLNLMGIKDRDKIFFLDAPVSSSGLFGDSVNTVVTRFREAKRHAEAFDQFLPRRGQALGLSATQPRPSQVPLRVASRAPPCKDWGAARHSQQPSKRPDLSVVPPRGGAHPKETAVLPPPPLVFRGAAVSGEVLYARLPPAISQDTVHLTSPQISEVSKLVPLSEKLAAWKLLTVEKGYRIQFAYRPLRFNGVVSTSVKLERAHLLTQELQTLLDKGAIECVPLPDRESGYYSRYFLVPKKNGGLGLVRDNRSQGRIFPCRNFATTSQVNKPEATAARNQNSIGDKWRKKPWEKPGSVGGPVLLWPNRLGDEVFTVDPSLGLI</sequence>
<protein>
    <submittedName>
        <fullName evidence="2">Uncharacterized protein</fullName>
    </submittedName>
</protein>
<accession>A0ABD0MTR9</accession>
<feature type="region of interest" description="Disordered" evidence="1">
    <location>
        <begin position="92"/>
        <end position="127"/>
    </location>
</feature>
<evidence type="ECO:0000313" key="2">
    <source>
        <dbReference type="EMBL" id="KAL0153424.1"/>
    </source>
</evidence>
<keyword evidence="3" id="KW-1185">Reference proteome</keyword>
<feature type="region of interest" description="Disordered" evidence="1">
    <location>
        <begin position="282"/>
        <end position="304"/>
    </location>
</feature>
<evidence type="ECO:0000256" key="1">
    <source>
        <dbReference type="SAM" id="MobiDB-lite"/>
    </source>
</evidence>
<dbReference type="EMBL" id="JAMKFB020000112">
    <property type="protein sequence ID" value="KAL0153424.1"/>
    <property type="molecule type" value="Genomic_DNA"/>
</dbReference>
<evidence type="ECO:0000313" key="3">
    <source>
        <dbReference type="Proteomes" id="UP001529510"/>
    </source>
</evidence>
<proteinExistence type="predicted"/>
<reference evidence="2 3" key="1">
    <citation type="submission" date="2024-05" db="EMBL/GenBank/DDBJ databases">
        <title>Genome sequencing and assembly of Indian major carp, Cirrhinus mrigala (Hamilton, 1822).</title>
        <authorList>
            <person name="Mohindra V."/>
            <person name="Chowdhury L.M."/>
            <person name="Lal K."/>
            <person name="Jena J.K."/>
        </authorList>
    </citation>
    <scope>NUCLEOTIDE SEQUENCE [LARGE SCALE GENOMIC DNA]</scope>
    <source>
        <strain evidence="2">CM1030</strain>
        <tissue evidence="2">Blood</tissue>
    </source>
</reference>
<dbReference type="Proteomes" id="UP001529510">
    <property type="component" value="Unassembled WGS sequence"/>
</dbReference>
<dbReference type="AlphaFoldDB" id="A0ABD0MTR9"/>
<name>A0ABD0MTR9_CIRMR</name>
<comment type="caution">
    <text evidence="2">The sequence shown here is derived from an EMBL/GenBank/DDBJ whole genome shotgun (WGS) entry which is preliminary data.</text>
</comment>
<organism evidence="2 3">
    <name type="scientific">Cirrhinus mrigala</name>
    <name type="common">Mrigala</name>
    <dbReference type="NCBI Taxonomy" id="683832"/>
    <lineage>
        <taxon>Eukaryota</taxon>
        <taxon>Metazoa</taxon>
        <taxon>Chordata</taxon>
        <taxon>Craniata</taxon>
        <taxon>Vertebrata</taxon>
        <taxon>Euteleostomi</taxon>
        <taxon>Actinopterygii</taxon>
        <taxon>Neopterygii</taxon>
        <taxon>Teleostei</taxon>
        <taxon>Ostariophysi</taxon>
        <taxon>Cypriniformes</taxon>
        <taxon>Cyprinidae</taxon>
        <taxon>Labeoninae</taxon>
        <taxon>Labeonini</taxon>
        <taxon>Cirrhinus</taxon>
    </lineage>
</organism>